<dbReference type="InterPro" id="IPR003610">
    <property type="entry name" value="CBM5/12"/>
</dbReference>
<feature type="region of interest" description="Disordered" evidence="2">
    <location>
        <begin position="163"/>
        <end position="196"/>
    </location>
</feature>
<evidence type="ECO:0000256" key="2">
    <source>
        <dbReference type="SAM" id="MobiDB-lite"/>
    </source>
</evidence>
<dbReference type="SUPFAM" id="SSF53955">
    <property type="entry name" value="Lysozyme-like"/>
    <property type="match status" value="1"/>
</dbReference>
<feature type="compositionally biased region" description="Gly residues" evidence="2">
    <location>
        <begin position="166"/>
        <end position="191"/>
    </location>
</feature>
<proteinExistence type="predicted"/>
<dbReference type="InterPro" id="IPR036573">
    <property type="entry name" value="CBM_sf_5/12"/>
</dbReference>
<evidence type="ECO:0000259" key="4">
    <source>
        <dbReference type="SMART" id="SM00495"/>
    </source>
</evidence>
<dbReference type="InterPro" id="IPR043992">
    <property type="entry name" value="SLT_3"/>
</dbReference>
<feature type="chain" id="PRO_5047321826" description="Chitin-binding type-3 domain-containing protein" evidence="3">
    <location>
        <begin position="30"/>
        <end position="236"/>
    </location>
</feature>
<protein>
    <recommendedName>
        <fullName evidence="4">Chitin-binding type-3 domain-containing protein</fullName>
    </recommendedName>
</protein>
<gene>
    <name evidence="5" type="ORF">GCM10023322_81630</name>
</gene>
<comment type="caution">
    <text evidence="5">The sequence shown here is derived from an EMBL/GenBank/DDBJ whole genome shotgun (WGS) entry which is preliminary data.</text>
</comment>
<accession>A0ABP9SVH4</accession>
<dbReference type="Pfam" id="PF18896">
    <property type="entry name" value="SLT_3"/>
    <property type="match status" value="1"/>
</dbReference>
<dbReference type="RefSeq" id="WP_345639093.1">
    <property type="nucleotide sequence ID" value="NZ_BAABJQ010000051.1"/>
</dbReference>
<evidence type="ECO:0000313" key="6">
    <source>
        <dbReference type="Proteomes" id="UP001501570"/>
    </source>
</evidence>
<name>A0ABP9SVH4_9ACTN</name>
<dbReference type="SUPFAM" id="SSF51055">
    <property type="entry name" value="Carbohydrate binding domain"/>
    <property type="match status" value="1"/>
</dbReference>
<evidence type="ECO:0000256" key="3">
    <source>
        <dbReference type="SAM" id="SignalP"/>
    </source>
</evidence>
<dbReference type="InterPro" id="IPR023346">
    <property type="entry name" value="Lysozyme-like_dom_sf"/>
</dbReference>
<dbReference type="EMBL" id="BAABJQ010000051">
    <property type="protein sequence ID" value="GAA5201519.1"/>
    <property type="molecule type" value="Genomic_DNA"/>
</dbReference>
<dbReference type="SMART" id="SM00495">
    <property type="entry name" value="ChtBD3"/>
    <property type="match status" value="1"/>
</dbReference>
<reference evidence="6" key="1">
    <citation type="journal article" date="2019" name="Int. J. Syst. Evol. Microbiol.">
        <title>The Global Catalogue of Microorganisms (GCM) 10K type strain sequencing project: providing services to taxonomists for standard genome sequencing and annotation.</title>
        <authorList>
            <consortium name="The Broad Institute Genomics Platform"/>
            <consortium name="The Broad Institute Genome Sequencing Center for Infectious Disease"/>
            <person name="Wu L."/>
            <person name="Ma J."/>
        </authorList>
    </citation>
    <scope>NUCLEOTIDE SEQUENCE [LARGE SCALE GENOMIC DNA]</scope>
    <source>
        <strain evidence="6">JCM 18304</strain>
    </source>
</reference>
<dbReference type="Proteomes" id="UP001501570">
    <property type="component" value="Unassembled WGS sequence"/>
</dbReference>
<dbReference type="Pfam" id="PF02839">
    <property type="entry name" value="CBM_5_12"/>
    <property type="match status" value="1"/>
</dbReference>
<organism evidence="5 6">
    <name type="scientific">Rugosimonospora acidiphila</name>
    <dbReference type="NCBI Taxonomy" id="556531"/>
    <lineage>
        <taxon>Bacteria</taxon>
        <taxon>Bacillati</taxon>
        <taxon>Actinomycetota</taxon>
        <taxon>Actinomycetes</taxon>
        <taxon>Micromonosporales</taxon>
        <taxon>Micromonosporaceae</taxon>
        <taxon>Rugosimonospora</taxon>
    </lineage>
</organism>
<keyword evidence="3" id="KW-0732">Signal</keyword>
<sequence>MFLTRRAIAGAAMMLAAAVAALLSTPAYAGVGASAVAAAPQATCTQQSFLEGTHYSTVQVAQFAQQGGFTGSNWVISVAVAEAESAGWSHARLIDTDCSVDRGLWQINSYWHSEVSDSCAFSPTCAGQATHTIWANGGWTQWTTYTNGAYQAHMAEAQAAVNQVSGGSGGGSGGGGSGGGGSGGGGSGGGTWQPNTAYSSGQTVTYGGHTYRCLQSHTSLVGWEPPNVPALWQLVS</sequence>
<dbReference type="Gene3D" id="2.10.10.20">
    <property type="entry name" value="Carbohydrate-binding module superfamily 5/12"/>
    <property type="match status" value="1"/>
</dbReference>
<feature type="domain" description="Chitin-binding type-3" evidence="4">
    <location>
        <begin position="189"/>
        <end position="235"/>
    </location>
</feature>
<feature type="signal peptide" evidence="3">
    <location>
        <begin position="1"/>
        <end position="29"/>
    </location>
</feature>
<keyword evidence="6" id="KW-1185">Reference proteome</keyword>
<dbReference type="CDD" id="cd12214">
    <property type="entry name" value="ChiA1_BD"/>
    <property type="match status" value="1"/>
</dbReference>
<keyword evidence="1" id="KW-0378">Hydrolase</keyword>
<evidence type="ECO:0000256" key="1">
    <source>
        <dbReference type="ARBA" id="ARBA00022801"/>
    </source>
</evidence>
<evidence type="ECO:0000313" key="5">
    <source>
        <dbReference type="EMBL" id="GAA5201519.1"/>
    </source>
</evidence>